<dbReference type="HOGENOM" id="CLU_2109233_0_0_1"/>
<keyword evidence="3" id="KW-1185">Reference proteome</keyword>
<reference evidence="3" key="1">
    <citation type="journal article" date="2014" name="Proc. Natl. Acad. Sci. U.S.A.">
        <title>Extensive sampling of basidiomycete genomes demonstrates inadequacy of the white-rot/brown-rot paradigm for wood decay fungi.</title>
        <authorList>
            <person name="Riley R."/>
            <person name="Salamov A.A."/>
            <person name="Brown D.W."/>
            <person name="Nagy L.G."/>
            <person name="Floudas D."/>
            <person name="Held B.W."/>
            <person name="Levasseur A."/>
            <person name="Lombard V."/>
            <person name="Morin E."/>
            <person name="Otillar R."/>
            <person name="Lindquist E.A."/>
            <person name="Sun H."/>
            <person name="LaButti K.M."/>
            <person name="Schmutz J."/>
            <person name="Jabbour D."/>
            <person name="Luo H."/>
            <person name="Baker S.E."/>
            <person name="Pisabarro A.G."/>
            <person name="Walton J.D."/>
            <person name="Blanchette R.A."/>
            <person name="Henrissat B."/>
            <person name="Martin F."/>
            <person name="Cullen D."/>
            <person name="Hibbett D.S."/>
            <person name="Grigoriev I.V."/>
        </authorList>
    </citation>
    <scope>NUCLEOTIDE SEQUENCE [LARGE SCALE GENOMIC DNA]</scope>
    <source>
        <strain evidence="3">CBS 339.88</strain>
    </source>
</reference>
<accession>A0A067SKR7</accession>
<evidence type="ECO:0000313" key="2">
    <source>
        <dbReference type="EMBL" id="KDR67363.1"/>
    </source>
</evidence>
<dbReference type="Proteomes" id="UP000027222">
    <property type="component" value="Unassembled WGS sequence"/>
</dbReference>
<name>A0A067SKR7_GALM3</name>
<proteinExistence type="predicted"/>
<evidence type="ECO:0000256" key="1">
    <source>
        <dbReference type="SAM" id="MobiDB-lite"/>
    </source>
</evidence>
<dbReference type="AlphaFoldDB" id="A0A067SKR7"/>
<protein>
    <submittedName>
        <fullName evidence="2">Uncharacterized protein</fullName>
    </submittedName>
</protein>
<organism evidence="2 3">
    <name type="scientific">Galerina marginata (strain CBS 339.88)</name>
    <dbReference type="NCBI Taxonomy" id="685588"/>
    <lineage>
        <taxon>Eukaryota</taxon>
        <taxon>Fungi</taxon>
        <taxon>Dikarya</taxon>
        <taxon>Basidiomycota</taxon>
        <taxon>Agaricomycotina</taxon>
        <taxon>Agaricomycetes</taxon>
        <taxon>Agaricomycetidae</taxon>
        <taxon>Agaricales</taxon>
        <taxon>Agaricineae</taxon>
        <taxon>Strophariaceae</taxon>
        <taxon>Galerina</taxon>
    </lineage>
</organism>
<sequence>MIKSLRPRALPVSLGPHHAFHIKWHSLFLAPYVPCQNLERVGRQENVKEIRRWEHKRDGQGTRLRPRIDSSGSRRKPNARRQASSRNRNHSHRSIWWRRAQLPSIPHAIHFGGEG</sequence>
<feature type="region of interest" description="Disordered" evidence="1">
    <location>
        <begin position="52"/>
        <end position="94"/>
    </location>
</feature>
<dbReference type="EMBL" id="KL142415">
    <property type="protein sequence ID" value="KDR67363.1"/>
    <property type="molecule type" value="Genomic_DNA"/>
</dbReference>
<gene>
    <name evidence="2" type="ORF">GALMADRAFT_273206</name>
</gene>
<evidence type="ECO:0000313" key="3">
    <source>
        <dbReference type="Proteomes" id="UP000027222"/>
    </source>
</evidence>